<dbReference type="GO" id="GO:0061709">
    <property type="term" value="P:reticulophagy"/>
    <property type="evidence" value="ECO:0007669"/>
    <property type="project" value="TreeGrafter"/>
</dbReference>
<accession>A0A2P6NSA4</accession>
<evidence type="ECO:0000313" key="12">
    <source>
        <dbReference type="Proteomes" id="UP000241769"/>
    </source>
</evidence>
<feature type="transmembrane region" description="Helical" evidence="10">
    <location>
        <begin position="269"/>
        <end position="291"/>
    </location>
</feature>
<dbReference type="PANTHER" id="PTHR13038">
    <property type="entry name" value="APG9 AUTOPHAGY 9"/>
    <property type="match status" value="1"/>
</dbReference>
<dbReference type="InParanoid" id="A0A2P6NSA4"/>
<gene>
    <name evidence="11" type="ORF">PROFUN_05054</name>
</gene>
<dbReference type="Pfam" id="PF04109">
    <property type="entry name" value="ATG9"/>
    <property type="match status" value="1"/>
</dbReference>
<keyword evidence="5 10" id="KW-0812">Transmembrane</keyword>
<evidence type="ECO:0000256" key="3">
    <source>
        <dbReference type="ARBA" id="ARBA00018074"/>
    </source>
</evidence>
<keyword evidence="6 10" id="KW-1133">Transmembrane helix</keyword>
<dbReference type="Proteomes" id="UP000241769">
    <property type="component" value="Unassembled WGS sequence"/>
</dbReference>
<comment type="function">
    <text evidence="10">Phospholipid scramblase involved in autophagy. Cycles between the preautophagosomal structure/phagophore assembly site (PAS) and the cytoplasmic vesicle pool and supplies membrane for the growing autophagosome. Lipid scramblase activity plays a key role in preautophagosomal structure/phagophore assembly by distributing the phospholipids that arrive through ATG2 from the cytoplasmic to the luminal leaflet of the bilayer, thereby driving autophagosomal membrane expansion.</text>
</comment>
<comment type="subcellular location">
    <subcellularLocation>
        <location evidence="1 10">Preautophagosomal structure membrane</location>
        <topology evidence="1 10">Multi-pass membrane protein</topology>
    </subcellularLocation>
</comment>
<dbReference type="GO" id="GO:0034497">
    <property type="term" value="P:protein localization to phagophore assembly site"/>
    <property type="evidence" value="ECO:0007669"/>
    <property type="project" value="TreeGrafter"/>
</dbReference>
<keyword evidence="4 10" id="KW-0813">Transport</keyword>
<dbReference type="PANTHER" id="PTHR13038:SF10">
    <property type="entry name" value="AUTOPHAGY-RELATED PROTEIN 9"/>
    <property type="match status" value="1"/>
</dbReference>
<evidence type="ECO:0000256" key="9">
    <source>
        <dbReference type="ARBA" id="ARBA00023136"/>
    </source>
</evidence>
<dbReference type="FunCoup" id="A0A2P6NSA4">
    <property type="interactions" value="504"/>
</dbReference>
<dbReference type="OrthoDB" id="2020634at2759"/>
<dbReference type="EMBL" id="MDYQ01000026">
    <property type="protein sequence ID" value="PRP86837.1"/>
    <property type="molecule type" value="Genomic_DNA"/>
</dbReference>
<comment type="similarity">
    <text evidence="2 10">Belongs to the ATG9 family.</text>
</comment>
<dbReference type="GO" id="GO:0006869">
    <property type="term" value="P:lipid transport"/>
    <property type="evidence" value="ECO:0007669"/>
    <property type="project" value="UniProtKB-KW"/>
</dbReference>
<name>A0A2P6NSA4_9EUKA</name>
<dbReference type="GO" id="GO:0034045">
    <property type="term" value="C:phagophore assembly site membrane"/>
    <property type="evidence" value="ECO:0007669"/>
    <property type="project" value="UniProtKB-SubCell"/>
</dbReference>
<evidence type="ECO:0000256" key="4">
    <source>
        <dbReference type="ARBA" id="ARBA00022448"/>
    </source>
</evidence>
<evidence type="ECO:0000256" key="5">
    <source>
        <dbReference type="ARBA" id="ARBA00022692"/>
    </source>
</evidence>
<feature type="transmembrane region" description="Helical" evidence="10">
    <location>
        <begin position="59"/>
        <end position="79"/>
    </location>
</feature>
<dbReference type="GO" id="GO:0034727">
    <property type="term" value="P:piecemeal microautophagy of the nucleus"/>
    <property type="evidence" value="ECO:0007669"/>
    <property type="project" value="TreeGrafter"/>
</dbReference>
<evidence type="ECO:0000256" key="7">
    <source>
        <dbReference type="ARBA" id="ARBA00023006"/>
    </source>
</evidence>
<keyword evidence="7 10" id="KW-0072">Autophagy</keyword>
<dbReference type="STRING" id="1890364.A0A2P6NSA4"/>
<reference evidence="11 12" key="1">
    <citation type="journal article" date="2018" name="Genome Biol. Evol.">
        <title>Multiple Roots of Fruiting Body Formation in Amoebozoa.</title>
        <authorList>
            <person name="Hillmann F."/>
            <person name="Forbes G."/>
            <person name="Novohradska S."/>
            <person name="Ferling I."/>
            <person name="Riege K."/>
            <person name="Groth M."/>
            <person name="Westermann M."/>
            <person name="Marz M."/>
            <person name="Spaller T."/>
            <person name="Winckler T."/>
            <person name="Schaap P."/>
            <person name="Glockner G."/>
        </authorList>
    </citation>
    <scope>NUCLEOTIDE SEQUENCE [LARGE SCALE GENOMIC DNA]</scope>
    <source>
        <strain evidence="11 12">Jena</strain>
    </source>
</reference>
<proteinExistence type="inferred from homology"/>
<feature type="transmembrane region" description="Helical" evidence="10">
    <location>
        <begin position="387"/>
        <end position="408"/>
    </location>
</feature>
<evidence type="ECO:0000256" key="2">
    <source>
        <dbReference type="ARBA" id="ARBA00006185"/>
    </source>
</evidence>
<dbReference type="InterPro" id="IPR007241">
    <property type="entry name" value="Autophagy-rel_prot_9"/>
</dbReference>
<protein>
    <recommendedName>
        <fullName evidence="3 10">Autophagy-related protein 9</fullName>
    </recommendedName>
</protein>
<feature type="transmembrane region" description="Helical" evidence="10">
    <location>
        <begin position="352"/>
        <end position="375"/>
    </location>
</feature>
<sequence>MSTQWRGNSRGHQPDSSFLEQSSDVPFYMNSHNNLDRFLCSVYNYYQGKGFTCIVVARFLNLITLFWVIFLTTFLITFIDYEELVKTLYLPSAVRYTGYSSQSSSILINDVRVHPFLAACLFIFCIFWFYQLRNFLMDVKTYWGMKQFYNKELRISEDDIHTAEWNEVVQKLIRVPRLSNTKERMTHLDIANCIMRKENYLITMINKDILNLEIPFIPGASTSVVTKTLEWALSLTIFNYIFNSHGLQQSIISSSTYAGADGLRRRFRLMGLIGLIISPFLFVFLIVYLIFKYGEEMHSKPGTFALRQWSPLARWKFRELNELPHIFHRRLSASKPLAERYVTSFNVDILTILARFVSFMVGSIVVVLLLFGLYNEDMILKLELARNVSVFWLIGIATPLLAICRSLIPDPTQGAEPMKVMEDLVQHTHYMPKGWRGKTHTKKVLGEFTELFQYRFVVLATELLSVLITPLVLLFSLPKSSEDIILFFKEYTFNWPGVGDVCKFAVFPLQEHGSKTYGAESNSSKRNRTKQGKMEKSFLNFKANNPEWQPGEEGEKYIAHVSAAMENSMQFSKNFLGSSVKSEPLPDHLEWSSGMFGSTGGMSTLSDSISSLQRFHRVNYLHPLKPSSFNEDFKESVESIKLVGFDLLNKERHMCFTGVYYSRPKEKPRRTVELLSLLWRARDRGRYRQTHQQLSLFCAGASASARRLYRAGGTAQSQASDVCSDLSVSFSSERSSTMKVCESESRMKDMARRPRIPLSSTQMREAQPTHEDPNTVSDLQRFFIHLTAFAFVAADEVIATYYASDCQTPQYIIAVSLDVCIPNSVNLHNPSPTTIDFS</sequence>
<evidence type="ECO:0000313" key="11">
    <source>
        <dbReference type="EMBL" id="PRP86837.1"/>
    </source>
</evidence>
<evidence type="ECO:0000256" key="10">
    <source>
        <dbReference type="RuleBase" id="RU364027"/>
    </source>
</evidence>
<evidence type="ECO:0000256" key="1">
    <source>
        <dbReference type="ARBA" id="ARBA00004511"/>
    </source>
</evidence>
<keyword evidence="12" id="KW-1185">Reference proteome</keyword>
<comment type="caution">
    <text evidence="11">The sequence shown here is derived from an EMBL/GenBank/DDBJ whole genome shotgun (WGS) entry which is preliminary data.</text>
</comment>
<dbReference type="GO" id="GO:0005776">
    <property type="term" value="C:autophagosome"/>
    <property type="evidence" value="ECO:0007669"/>
    <property type="project" value="TreeGrafter"/>
</dbReference>
<organism evidence="11 12">
    <name type="scientific">Planoprotostelium fungivorum</name>
    <dbReference type="NCBI Taxonomy" id="1890364"/>
    <lineage>
        <taxon>Eukaryota</taxon>
        <taxon>Amoebozoa</taxon>
        <taxon>Evosea</taxon>
        <taxon>Variosea</taxon>
        <taxon>Cavosteliida</taxon>
        <taxon>Cavosteliaceae</taxon>
        <taxon>Planoprotostelium</taxon>
    </lineage>
</organism>
<evidence type="ECO:0000256" key="8">
    <source>
        <dbReference type="ARBA" id="ARBA00023055"/>
    </source>
</evidence>
<keyword evidence="9 10" id="KW-0472">Membrane</keyword>
<feature type="transmembrane region" description="Helical" evidence="10">
    <location>
        <begin position="113"/>
        <end position="130"/>
    </location>
</feature>
<dbReference type="AlphaFoldDB" id="A0A2P6NSA4"/>
<keyword evidence="8 10" id="KW-0445">Lipid transport</keyword>
<evidence type="ECO:0000256" key="6">
    <source>
        <dbReference type="ARBA" id="ARBA00022989"/>
    </source>
</evidence>
<dbReference type="GO" id="GO:0000422">
    <property type="term" value="P:autophagy of mitochondrion"/>
    <property type="evidence" value="ECO:0007669"/>
    <property type="project" value="TreeGrafter"/>
</dbReference>